<dbReference type="KEGG" id="pect:BN1012_Phect1907"/>
<organism evidence="1 2">
    <name type="scientific">Candidatus Phaeomarinibacter ectocarpi</name>
    <dbReference type="NCBI Taxonomy" id="1458461"/>
    <lineage>
        <taxon>Bacteria</taxon>
        <taxon>Pseudomonadati</taxon>
        <taxon>Pseudomonadota</taxon>
        <taxon>Alphaproteobacteria</taxon>
        <taxon>Hyphomicrobiales</taxon>
        <taxon>Parvibaculaceae</taxon>
        <taxon>Candidatus Phaeomarinibacter</taxon>
    </lineage>
</organism>
<dbReference type="Proteomes" id="UP000032160">
    <property type="component" value="Chromosome I"/>
</dbReference>
<protein>
    <submittedName>
        <fullName evidence="1">Acyl-CoA synthetases (AMP-forming)/AMP-acid ligases II</fullName>
    </submittedName>
</protein>
<dbReference type="STRING" id="1458461.BN1012_Phect1907"/>
<sequence length="175" mass="18657">MAATITFAHKTPLALDVASVELVEPWRQPGTPPHIGHRNANSPPDIVRAWTRDRLRASPGGPGAKDGTVLRVILQDGAVTRTALKVEEGVGGLFRDEADTQIDAVAAVDVEVMDPVAGRIGSVSVKVVGSRKILESASINERDRVYFALMEEIAASLNSALENGLNAELGFVIKR</sequence>
<gene>
    <name evidence="1" type="ORF">BN1012_Phect1907</name>
</gene>
<proteinExistence type="predicted"/>
<keyword evidence="2" id="KW-1185">Reference proteome</keyword>
<dbReference type="HOGENOM" id="CLU_113307_0_0_5"/>
<keyword evidence="1" id="KW-0436">Ligase</keyword>
<evidence type="ECO:0000313" key="1">
    <source>
        <dbReference type="EMBL" id="CDO60120.1"/>
    </source>
</evidence>
<accession>X5MM70</accession>
<reference evidence="1 2" key="1">
    <citation type="journal article" date="2014" name="Front. Genet.">
        <title>Genome and metabolic network of "Candidatus Phaeomarinobacter ectocarpi" Ec32, a new candidate genus of Alphaproteobacteria frequently associated with brown algae.</title>
        <authorList>
            <person name="Dittami S.M."/>
            <person name="Barbeyron T."/>
            <person name="Boyen C."/>
            <person name="Cambefort J."/>
            <person name="Collet G."/>
            <person name="Delage L."/>
            <person name="Gobet A."/>
            <person name="Groisillier A."/>
            <person name="Leblanc C."/>
            <person name="Michel G."/>
            <person name="Scornet D."/>
            <person name="Siegel A."/>
            <person name="Tapia J.E."/>
            <person name="Tonon T."/>
        </authorList>
    </citation>
    <scope>NUCLEOTIDE SEQUENCE [LARGE SCALE GENOMIC DNA]</scope>
    <source>
        <strain evidence="1 2">Ec32</strain>
    </source>
</reference>
<name>X5MM70_9HYPH</name>
<dbReference type="AlphaFoldDB" id="X5MM70"/>
<dbReference type="GO" id="GO:0016874">
    <property type="term" value="F:ligase activity"/>
    <property type="evidence" value="ECO:0007669"/>
    <property type="project" value="UniProtKB-KW"/>
</dbReference>
<evidence type="ECO:0000313" key="2">
    <source>
        <dbReference type="Proteomes" id="UP000032160"/>
    </source>
</evidence>
<dbReference type="EMBL" id="HG966617">
    <property type="protein sequence ID" value="CDO60120.1"/>
    <property type="molecule type" value="Genomic_DNA"/>
</dbReference>